<sequence>MKIYLLVTLIAALLTAVHFTAPDTSSKTMQP</sequence>
<dbReference type="Proteomes" id="UP000248148">
    <property type="component" value="Unassembled WGS sequence"/>
</dbReference>
<organism evidence="1 2">
    <name type="scientific">Rhodopseudomonas faecalis</name>
    <dbReference type="NCBI Taxonomy" id="99655"/>
    <lineage>
        <taxon>Bacteria</taxon>
        <taxon>Pseudomonadati</taxon>
        <taxon>Pseudomonadota</taxon>
        <taxon>Alphaproteobacteria</taxon>
        <taxon>Hyphomicrobiales</taxon>
        <taxon>Nitrobacteraceae</taxon>
        <taxon>Rhodopseudomonas</taxon>
    </lineage>
</organism>
<dbReference type="AlphaFoldDB" id="A0A318TQ75"/>
<evidence type="ECO:0000313" key="1">
    <source>
        <dbReference type="EMBL" id="PYF04095.1"/>
    </source>
</evidence>
<evidence type="ECO:0000313" key="2">
    <source>
        <dbReference type="Proteomes" id="UP000248148"/>
    </source>
</evidence>
<gene>
    <name evidence="1" type="ORF">BJ122_10473</name>
</gene>
<keyword evidence="2" id="KW-1185">Reference proteome</keyword>
<dbReference type="EMBL" id="QJTI01000004">
    <property type="protein sequence ID" value="PYF04095.1"/>
    <property type="molecule type" value="Genomic_DNA"/>
</dbReference>
<reference evidence="1 2" key="1">
    <citation type="submission" date="2018-06" db="EMBL/GenBank/DDBJ databases">
        <title>Genomic Encyclopedia of Archaeal and Bacterial Type Strains, Phase II (KMG-II): from individual species to whole genera.</title>
        <authorList>
            <person name="Goeker M."/>
        </authorList>
    </citation>
    <scope>NUCLEOTIDE SEQUENCE [LARGE SCALE GENOMIC DNA]</scope>
    <source>
        <strain evidence="1 2">JCM 11668</strain>
    </source>
</reference>
<name>A0A318TQ75_9BRAD</name>
<accession>A0A318TQ75</accession>
<comment type="caution">
    <text evidence="1">The sequence shown here is derived from an EMBL/GenBank/DDBJ whole genome shotgun (WGS) entry which is preliminary data.</text>
</comment>
<protein>
    <submittedName>
        <fullName evidence="1">Uncharacterized protein</fullName>
    </submittedName>
</protein>
<proteinExistence type="predicted"/>